<sequence length="442" mass="45397">MLFLILNSFILLGLADAQCAPVNSPGKGTSHFSIALTKQPSSTPPPPPPPSPGSPPPPVVATPPPFLPPPPTPSSPPSPVVATPPPFLPPPPPPTPSSPPPPVAASPPPPSPYSPPPPKEETPPPSTASPPPPEEEGETLLPPCPSVSPPPEDESSAPLSPPPPPTFSPPPPPTFSPPPPPTFSPPPPAPTFSPPPPPTFSPPPPPTPVSTPPPPPTFSPPPPPTPVSTPPPPPAPVSTPSQSADTTSESLVSASSAPASEDGWVKMPLTENSMPSAGEVVAAYAPASLGSGPFQLKTICNQLTSYPDICESTIVSFLGGHTTVDDMMVFLQASIKVAVNETNAAMDLVTDYEGRATSPQMQSKLKGCKKDFHEALENIQTAVGAIPSGDYGTLSTYLSSAITAYTDCDDELSGINPLKDTNERLRNVVDNALAIAEGMHWP</sequence>
<dbReference type="PANTHER" id="PTHR36710">
    <property type="entry name" value="PECTINESTERASE INHIBITOR-LIKE"/>
    <property type="match status" value="1"/>
</dbReference>
<dbReference type="PANTHER" id="PTHR36710:SF18">
    <property type="entry name" value="PECTINESTERASE INHIBITOR 5-RELATED"/>
    <property type="match status" value="1"/>
</dbReference>
<dbReference type="Gene3D" id="1.20.140.40">
    <property type="entry name" value="Invertase/pectin methylesterase inhibitor family protein"/>
    <property type="match status" value="1"/>
</dbReference>
<name>A0AAN7ME81_TRANT</name>
<protein>
    <recommendedName>
        <fullName evidence="6">Pectinesterase inhibitor domain-containing protein</fullName>
    </recommendedName>
</protein>
<feature type="domain" description="Pectinesterase inhibitor" evidence="6">
    <location>
        <begin position="291"/>
        <end position="435"/>
    </location>
</feature>
<organism evidence="7 8">
    <name type="scientific">Trapa natans</name>
    <name type="common">Water chestnut</name>
    <dbReference type="NCBI Taxonomy" id="22666"/>
    <lineage>
        <taxon>Eukaryota</taxon>
        <taxon>Viridiplantae</taxon>
        <taxon>Streptophyta</taxon>
        <taxon>Embryophyta</taxon>
        <taxon>Tracheophyta</taxon>
        <taxon>Spermatophyta</taxon>
        <taxon>Magnoliopsida</taxon>
        <taxon>eudicotyledons</taxon>
        <taxon>Gunneridae</taxon>
        <taxon>Pentapetalae</taxon>
        <taxon>rosids</taxon>
        <taxon>malvids</taxon>
        <taxon>Myrtales</taxon>
        <taxon>Lythraceae</taxon>
        <taxon>Trapa</taxon>
    </lineage>
</organism>
<feature type="chain" id="PRO_5042994221" description="Pectinesterase inhibitor domain-containing protein" evidence="5">
    <location>
        <begin position="18"/>
        <end position="442"/>
    </location>
</feature>
<dbReference type="SUPFAM" id="SSF101148">
    <property type="entry name" value="Plant invertase/pectin methylesterase inhibitor"/>
    <property type="match status" value="1"/>
</dbReference>
<evidence type="ECO:0000256" key="2">
    <source>
        <dbReference type="ARBA" id="ARBA00023157"/>
    </source>
</evidence>
<accession>A0AAN7ME81</accession>
<reference evidence="7 8" key="1">
    <citation type="journal article" date="2023" name="Hortic Res">
        <title>Pangenome of water caltrop reveals structural variations and asymmetric subgenome divergence after allopolyploidization.</title>
        <authorList>
            <person name="Zhang X."/>
            <person name="Chen Y."/>
            <person name="Wang L."/>
            <person name="Yuan Y."/>
            <person name="Fang M."/>
            <person name="Shi L."/>
            <person name="Lu R."/>
            <person name="Comes H.P."/>
            <person name="Ma Y."/>
            <person name="Chen Y."/>
            <person name="Huang G."/>
            <person name="Zhou Y."/>
            <person name="Zheng Z."/>
            <person name="Qiu Y."/>
        </authorList>
    </citation>
    <scope>NUCLEOTIDE SEQUENCE [LARGE SCALE GENOMIC DNA]</scope>
    <source>
        <strain evidence="7">F231</strain>
    </source>
</reference>
<comment type="caution">
    <text evidence="7">The sequence shown here is derived from an EMBL/GenBank/DDBJ whole genome shotgun (WGS) entry which is preliminary data.</text>
</comment>
<dbReference type="CDD" id="cd15800">
    <property type="entry name" value="PMEI-like_2"/>
    <property type="match status" value="1"/>
</dbReference>
<evidence type="ECO:0000259" key="6">
    <source>
        <dbReference type="SMART" id="SM00856"/>
    </source>
</evidence>
<keyword evidence="2" id="KW-1015">Disulfide bond</keyword>
<dbReference type="InterPro" id="IPR052421">
    <property type="entry name" value="PCW_Enzyme_Inhibitor"/>
</dbReference>
<feature type="compositionally biased region" description="Polar residues" evidence="4">
    <location>
        <begin position="26"/>
        <end position="39"/>
    </location>
</feature>
<comment type="similarity">
    <text evidence="3">Belongs to the PMEI family.</text>
</comment>
<evidence type="ECO:0000313" key="7">
    <source>
        <dbReference type="EMBL" id="KAK4795250.1"/>
    </source>
</evidence>
<dbReference type="EMBL" id="JAXQNO010000007">
    <property type="protein sequence ID" value="KAK4795250.1"/>
    <property type="molecule type" value="Genomic_DNA"/>
</dbReference>
<dbReference type="Proteomes" id="UP001346149">
    <property type="component" value="Unassembled WGS sequence"/>
</dbReference>
<proteinExistence type="inferred from homology"/>
<dbReference type="InterPro" id="IPR035513">
    <property type="entry name" value="Invertase/methylesterase_inhib"/>
</dbReference>
<dbReference type="PRINTS" id="PR01217">
    <property type="entry name" value="PRICHEXTENSN"/>
</dbReference>
<dbReference type="InterPro" id="IPR006501">
    <property type="entry name" value="Pectinesterase_inhib_dom"/>
</dbReference>
<dbReference type="NCBIfam" id="TIGR01614">
    <property type="entry name" value="PME_inhib"/>
    <property type="match status" value="1"/>
</dbReference>
<keyword evidence="8" id="KW-1185">Reference proteome</keyword>
<evidence type="ECO:0000256" key="4">
    <source>
        <dbReference type="SAM" id="MobiDB-lite"/>
    </source>
</evidence>
<dbReference type="SMART" id="SM00856">
    <property type="entry name" value="PMEI"/>
    <property type="match status" value="1"/>
</dbReference>
<feature type="signal peptide" evidence="5">
    <location>
        <begin position="1"/>
        <end position="17"/>
    </location>
</feature>
<evidence type="ECO:0000256" key="1">
    <source>
        <dbReference type="ARBA" id="ARBA00022729"/>
    </source>
</evidence>
<feature type="compositionally biased region" description="Pro residues" evidence="4">
    <location>
        <begin position="42"/>
        <end position="132"/>
    </location>
</feature>
<gene>
    <name evidence="7" type="ORF">SAY86_013244</name>
</gene>
<keyword evidence="1 5" id="KW-0732">Signal</keyword>
<evidence type="ECO:0000256" key="3">
    <source>
        <dbReference type="ARBA" id="ARBA00038471"/>
    </source>
</evidence>
<evidence type="ECO:0000256" key="5">
    <source>
        <dbReference type="SAM" id="SignalP"/>
    </source>
</evidence>
<evidence type="ECO:0000313" key="8">
    <source>
        <dbReference type="Proteomes" id="UP001346149"/>
    </source>
</evidence>
<feature type="region of interest" description="Disordered" evidence="4">
    <location>
        <begin position="24"/>
        <end position="271"/>
    </location>
</feature>
<dbReference type="GO" id="GO:0004857">
    <property type="term" value="F:enzyme inhibitor activity"/>
    <property type="evidence" value="ECO:0007669"/>
    <property type="project" value="InterPro"/>
</dbReference>
<dbReference type="AlphaFoldDB" id="A0AAN7ME81"/>
<feature type="compositionally biased region" description="Polar residues" evidence="4">
    <location>
        <begin position="242"/>
        <end position="258"/>
    </location>
</feature>
<feature type="compositionally biased region" description="Pro residues" evidence="4">
    <location>
        <begin position="159"/>
        <end position="237"/>
    </location>
</feature>
<dbReference type="Pfam" id="PF04043">
    <property type="entry name" value="PMEI"/>
    <property type="match status" value="1"/>
</dbReference>